<accession>T1JIS2</accession>
<dbReference type="EnsemblMetazoa" id="SMAR013753-RA">
    <property type="protein sequence ID" value="SMAR013753-PA"/>
    <property type="gene ID" value="SMAR013753"/>
</dbReference>
<evidence type="ECO:0000313" key="1">
    <source>
        <dbReference type="EnsemblMetazoa" id="SMAR013753-PA"/>
    </source>
</evidence>
<reference evidence="1" key="2">
    <citation type="submission" date="2015-02" db="UniProtKB">
        <authorList>
            <consortium name="EnsemblMetazoa"/>
        </authorList>
    </citation>
    <scope>IDENTIFICATION</scope>
</reference>
<reference evidence="2" key="1">
    <citation type="submission" date="2011-05" db="EMBL/GenBank/DDBJ databases">
        <authorList>
            <person name="Richards S.R."/>
            <person name="Qu J."/>
            <person name="Jiang H."/>
            <person name="Jhangiani S.N."/>
            <person name="Agravi P."/>
            <person name="Goodspeed R."/>
            <person name="Gross S."/>
            <person name="Mandapat C."/>
            <person name="Jackson L."/>
            <person name="Mathew T."/>
            <person name="Pu L."/>
            <person name="Thornton R."/>
            <person name="Saada N."/>
            <person name="Wilczek-Boney K.B."/>
            <person name="Lee S."/>
            <person name="Kovar C."/>
            <person name="Wu Y."/>
            <person name="Scherer S.E."/>
            <person name="Worley K.C."/>
            <person name="Muzny D.M."/>
            <person name="Gibbs R."/>
        </authorList>
    </citation>
    <scope>NUCLEOTIDE SEQUENCE</scope>
    <source>
        <strain evidence="2">Brora</strain>
    </source>
</reference>
<dbReference type="InterPro" id="IPR008699">
    <property type="entry name" value="NDUFB8"/>
</dbReference>
<dbReference type="HOGENOM" id="CLU_108654_1_0_1"/>
<dbReference type="STRING" id="126957.T1JIS2"/>
<evidence type="ECO:0008006" key="3">
    <source>
        <dbReference type="Google" id="ProtNLM"/>
    </source>
</evidence>
<name>T1JIS2_STRMM</name>
<sequence>MQSWSLQLELYKTSRVGIKASKMATLRTIFKANALKYALISHWTKDWKPGPYPKTPAERAAAAKKYGLLPEDYEPYPDDGLGFGDYPKLPVISGGHRDPFGDWDFPRQKRNFGEIIHADVDFHGEDRININEKTYPSANAKALVCICSFVIWFGLILLDGNYQYYHPVMPKQLYKEGVVHYLLEPDDNPPSPPAKKSRFF</sequence>
<evidence type="ECO:0000313" key="2">
    <source>
        <dbReference type="Proteomes" id="UP000014500"/>
    </source>
</evidence>
<protein>
    <recommendedName>
        <fullName evidence="3">NADH dehydrogenase [ubiquinone] 1 beta subcomplex subunit 8, mitochondrial</fullName>
    </recommendedName>
</protein>
<dbReference type="Proteomes" id="UP000014500">
    <property type="component" value="Unassembled WGS sequence"/>
</dbReference>
<dbReference type="PANTHER" id="PTHR12840:SF1">
    <property type="entry name" value="NADH DEHYDROGENASE [UBIQUINONE] 1 BETA SUBCOMPLEX SUBUNIT 8, MITOCHONDRIAL"/>
    <property type="match status" value="1"/>
</dbReference>
<keyword evidence="2" id="KW-1185">Reference proteome</keyword>
<dbReference type="eggNOG" id="KOG4040">
    <property type="taxonomic scope" value="Eukaryota"/>
</dbReference>
<dbReference type="PhylomeDB" id="T1JIS2"/>
<organism evidence="1 2">
    <name type="scientific">Strigamia maritima</name>
    <name type="common">European centipede</name>
    <name type="synonym">Geophilus maritimus</name>
    <dbReference type="NCBI Taxonomy" id="126957"/>
    <lineage>
        <taxon>Eukaryota</taxon>
        <taxon>Metazoa</taxon>
        <taxon>Ecdysozoa</taxon>
        <taxon>Arthropoda</taxon>
        <taxon>Myriapoda</taxon>
        <taxon>Chilopoda</taxon>
        <taxon>Pleurostigmophora</taxon>
        <taxon>Geophilomorpha</taxon>
        <taxon>Linotaeniidae</taxon>
        <taxon>Strigamia</taxon>
    </lineage>
</organism>
<dbReference type="PANTHER" id="PTHR12840">
    <property type="entry name" value="NADH-UBIQUINONE OXIDOREDUCTASE ASHI SUBUNIT"/>
    <property type="match status" value="1"/>
</dbReference>
<proteinExistence type="predicted"/>
<dbReference type="EMBL" id="JH432065">
    <property type="status" value="NOT_ANNOTATED_CDS"/>
    <property type="molecule type" value="Genomic_DNA"/>
</dbReference>
<dbReference type="Pfam" id="PF05821">
    <property type="entry name" value="NDUF_B8"/>
    <property type="match status" value="1"/>
</dbReference>
<dbReference type="OMA" id="VGDMYPV"/>
<dbReference type="AlphaFoldDB" id="T1JIS2"/>
<dbReference type="GO" id="GO:0005739">
    <property type="term" value="C:mitochondrion"/>
    <property type="evidence" value="ECO:0007669"/>
    <property type="project" value="InterPro"/>
</dbReference>